<comment type="caution">
    <text evidence="1">The sequence shown here is derived from an EMBL/GenBank/DDBJ whole genome shotgun (WGS) entry which is preliminary data.</text>
</comment>
<proteinExistence type="predicted"/>
<evidence type="ECO:0000313" key="2">
    <source>
        <dbReference type="Proteomes" id="UP000299102"/>
    </source>
</evidence>
<keyword evidence="2" id="KW-1185">Reference proteome</keyword>
<sequence length="85" mass="9334">MNQRLPRDISSPVDGDRARRLIDLLFELGAHPKLIFERMRVGTVYGVSDRGFKMSGDSVRGGFAAGIPWLPLAGAVKACDAVFMR</sequence>
<name>A0A4C1XEJ6_EUMVA</name>
<protein>
    <submittedName>
        <fullName evidence="1">Uncharacterized protein</fullName>
    </submittedName>
</protein>
<dbReference type="EMBL" id="BGZK01000818">
    <property type="protein sequence ID" value="GBP61603.1"/>
    <property type="molecule type" value="Genomic_DNA"/>
</dbReference>
<evidence type="ECO:0000313" key="1">
    <source>
        <dbReference type="EMBL" id="GBP61603.1"/>
    </source>
</evidence>
<organism evidence="1 2">
    <name type="scientific">Eumeta variegata</name>
    <name type="common">Bagworm moth</name>
    <name type="synonym">Eumeta japonica</name>
    <dbReference type="NCBI Taxonomy" id="151549"/>
    <lineage>
        <taxon>Eukaryota</taxon>
        <taxon>Metazoa</taxon>
        <taxon>Ecdysozoa</taxon>
        <taxon>Arthropoda</taxon>
        <taxon>Hexapoda</taxon>
        <taxon>Insecta</taxon>
        <taxon>Pterygota</taxon>
        <taxon>Neoptera</taxon>
        <taxon>Endopterygota</taxon>
        <taxon>Lepidoptera</taxon>
        <taxon>Glossata</taxon>
        <taxon>Ditrysia</taxon>
        <taxon>Tineoidea</taxon>
        <taxon>Psychidae</taxon>
        <taxon>Oiketicinae</taxon>
        <taxon>Eumeta</taxon>
    </lineage>
</organism>
<gene>
    <name evidence="1" type="ORF">EVAR_27490_1</name>
</gene>
<dbReference type="AlphaFoldDB" id="A0A4C1XEJ6"/>
<dbReference type="Proteomes" id="UP000299102">
    <property type="component" value="Unassembled WGS sequence"/>
</dbReference>
<reference evidence="1 2" key="1">
    <citation type="journal article" date="2019" name="Commun. Biol.">
        <title>The bagworm genome reveals a unique fibroin gene that provides high tensile strength.</title>
        <authorList>
            <person name="Kono N."/>
            <person name="Nakamura H."/>
            <person name="Ohtoshi R."/>
            <person name="Tomita M."/>
            <person name="Numata K."/>
            <person name="Arakawa K."/>
        </authorList>
    </citation>
    <scope>NUCLEOTIDE SEQUENCE [LARGE SCALE GENOMIC DNA]</scope>
</reference>
<accession>A0A4C1XEJ6</accession>